<reference evidence="1 2" key="1">
    <citation type="journal article" date="2019" name="Nat. Microbiol.">
        <title>Mediterranean grassland soil C-N compound turnover is dependent on rainfall and depth, and is mediated by genomically divergent microorganisms.</title>
        <authorList>
            <person name="Diamond S."/>
            <person name="Andeer P.F."/>
            <person name="Li Z."/>
            <person name="Crits-Christoph A."/>
            <person name="Burstein D."/>
            <person name="Anantharaman K."/>
            <person name="Lane K.R."/>
            <person name="Thomas B.C."/>
            <person name="Pan C."/>
            <person name="Northen T.R."/>
            <person name="Banfield J.F."/>
        </authorList>
    </citation>
    <scope>NUCLEOTIDE SEQUENCE [LARGE SCALE GENOMIC DNA]</scope>
    <source>
        <strain evidence="1">WS_3</strain>
    </source>
</reference>
<organism evidence="1 2">
    <name type="scientific">Eiseniibacteriota bacterium</name>
    <dbReference type="NCBI Taxonomy" id="2212470"/>
    <lineage>
        <taxon>Bacteria</taxon>
        <taxon>Candidatus Eiseniibacteriota</taxon>
    </lineage>
</organism>
<sequence>MKPALLLLACGTAIAFVPKVWAGLDLSWNACNLAPGSTSGLNFACADPDSSQHLFGSFQLPADLGRFIAMDLFIDLKTASPELPPFWHFEPEGCNDGALTFSAARPPGNEACQNPWGVSGATAYIAGYSTGFGGDPSRARLVASVFRQRPIYLTAGTNYFGFDLAFLMGNAPCCPGCETGAEIVWSAGYFYDSTGASVVVSGPGLLGDCVAVNGPGCFVRLSSATPDPLEQRAPMPSRSGIGCPTAAIGRTWGMIKQIYR</sequence>
<dbReference type="AlphaFoldDB" id="A0A538SF09"/>
<dbReference type="EMBL" id="VBOT01000110">
    <property type="protein sequence ID" value="TMQ49956.1"/>
    <property type="molecule type" value="Genomic_DNA"/>
</dbReference>
<evidence type="ECO:0000313" key="1">
    <source>
        <dbReference type="EMBL" id="TMQ49956.1"/>
    </source>
</evidence>
<gene>
    <name evidence="1" type="ORF">E6K73_08910</name>
</gene>
<name>A0A538SF09_UNCEI</name>
<dbReference type="Proteomes" id="UP000320184">
    <property type="component" value="Unassembled WGS sequence"/>
</dbReference>
<comment type="caution">
    <text evidence="1">The sequence shown here is derived from an EMBL/GenBank/DDBJ whole genome shotgun (WGS) entry which is preliminary data.</text>
</comment>
<proteinExistence type="predicted"/>
<protein>
    <submittedName>
        <fullName evidence="1">Uncharacterized protein</fullName>
    </submittedName>
</protein>
<evidence type="ECO:0000313" key="2">
    <source>
        <dbReference type="Proteomes" id="UP000320184"/>
    </source>
</evidence>
<accession>A0A538SF09</accession>